<reference evidence="8" key="1">
    <citation type="submission" date="2020-03" db="EMBL/GenBank/DDBJ databases">
        <title>Draft Genome Sequence of Cylindrodendrum hubeiense.</title>
        <authorList>
            <person name="Buettner E."/>
            <person name="Kellner H."/>
        </authorList>
    </citation>
    <scope>NUCLEOTIDE SEQUENCE</scope>
    <source>
        <strain evidence="8">IHI 201604</strain>
    </source>
</reference>
<dbReference type="EMBL" id="JAANBB010000028">
    <property type="protein sequence ID" value="KAF7554812.1"/>
    <property type="molecule type" value="Genomic_DNA"/>
</dbReference>
<gene>
    <name evidence="8" type="ORF">G7Z17_g2665</name>
</gene>
<dbReference type="GO" id="GO:0000785">
    <property type="term" value="C:chromatin"/>
    <property type="evidence" value="ECO:0007669"/>
    <property type="project" value="TreeGrafter"/>
</dbReference>
<evidence type="ECO:0000256" key="2">
    <source>
        <dbReference type="ARBA" id="ARBA00022723"/>
    </source>
</evidence>
<dbReference type="GO" id="GO:0006351">
    <property type="term" value="P:DNA-templated transcription"/>
    <property type="evidence" value="ECO:0007669"/>
    <property type="project" value="InterPro"/>
</dbReference>
<accession>A0A9P5HJD1</accession>
<dbReference type="AlphaFoldDB" id="A0A9P5HJD1"/>
<dbReference type="CDD" id="cd12148">
    <property type="entry name" value="fungal_TF_MHR"/>
    <property type="match status" value="1"/>
</dbReference>
<dbReference type="InterPro" id="IPR007219">
    <property type="entry name" value="XnlR_reg_dom"/>
</dbReference>
<protein>
    <recommendedName>
        <fullName evidence="7">Xylanolytic transcriptional activator regulatory domain-containing protein</fullName>
    </recommendedName>
</protein>
<comment type="subcellular location">
    <subcellularLocation>
        <location evidence="1">Nucleus</location>
    </subcellularLocation>
</comment>
<dbReference type="GO" id="GO:0000978">
    <property type="term" value="F:RNA polymerase II cis-regulatory region sequence-specific DNA binding"/>
    <property type="evidence" value="ECO:0007669"/>
    <property type="project" value="InterPro"/>
</dbReference>
<keyword evidence="2" id="KW-0479">Metal-binding</keyword>
<proteinExistence type="predicted"/>
<dbReference type="GO" id="GO:0000981">
    <property type="term" value="F:DNA-binding transcription factor activity, RNA polymerase II-specific"/>
    <property type="evidence" value="ECO:0007669"/>
    <property type="project" value="InterPro"/>
</dbReference>
<keyword evidence="5" id="KW-0862">Zinc</keyword>
<evidence type="ECO:0000256" key="1">
    <source>
        <dbReference type="ARBA" id="ARBA00004123"/>
    </source>
</evidence>
<dbReference type="PANTHER" id="PTHR40626">
    <property type="entry name" value="MIP31509P"/>
    <property type="match status" value="1"/>
</dbReference>
<dbReference type="GO" id="GO:0005634">
    <property type="term" value="C:nucleus"/>
    <property type="evidence" value="ECO:0007669"/>
    <property type="project" value="UniProtKB-SubCell"/>
</dbReference>
<sequence length="410" mass="46553">MSQLTQSGDNSHVRFVTLDLLDQYFSLSPSGEKDFRGSAGSSQDLEISELGIPDPDVYGTIDTWFWSHFEDNSSFDFTENVSFNATLPSDTHSTNLWEFTSKEGPTHQPRYEDRHIELRMTEIISALRSNSGDENSAENAVAVSKSAEYIFTVDKVDDFVQAYFENWHPHCPMLHRPSFNLSTAFTPLITAVILVGAIYSSTENAEAARACLNAAENYIFGHEAFRRILSPLSGKTCTLGIEPLQAGFIISVPQHWDNHRDSRHRVRLHRYADLISATRHLGLPKLRHDTNWDHGFPSNYVDQKEFINNEEGIRLMAWIFLVDSSHTIFHRTPPRLTLSEMTGSLPCNEELFSTPSFEPQQRELWIQSASKIPSTEQGICLLMGDEWGDDYSSKFGQLNHLDLFILISEL</sequence>
<organism evidence="8 9">
    <name type="scientific">Cylindrodendrum hubeiense</name>
    <dbReference type="NCBI Taxonomy" id="595255"/>
    <lineage>
        <taxon>Eukaryota</taxon>
        <taxon>Fungi</taxon>
        <taxon>Dikarya</taxon>
        <taxon>Ascomycota</taxon>
        <taxon>Pezizomycotina</taxon>
        <taxon>Sordariomycetes</taxon>
        <taxon>Hypocreomycetidae</taxon>
        <taxon>Hypocreales</taxon>
        <taxon>Nectriaceae</taxon>
        <taxon>Cylindrodendrum</taxon>
    </lineage>
</organism>
<evidence type="ECO:0000256" key="6">
    <source>
        <dbReference type="ARBA" id="ARBA00023242"/>
    </source>
</evidence>
<feature type="domain" description="Xylanolytic transcriptional activator regulatory" evidence="7">
    <location>
        <begin position="161"/>
        <end position="357"/>
    </location>
</feature>
<evidence type="ECO:0000256" key="3">
    <source>
        <dbReference type="ARBA" id="ARBA00022737"/>
    </source>
</evidence>
<dbReference type="InterPro" id="IPR051059">
    <property type="entry name" value="VerF-like"/>
</dbReference>
<dbReference type="Proteomes" id="UP000722485">
    <property type="component" value="Unassembled WGS sequence"/>
</dbReference>
<keyword evidence="4" id="KW-0863">Zinc-finger</keyword>
<dbReference type="GO" id="GO:0008270">
    <property type="term" value="F:zinc ion binding"/>
    <property type="evidence" value="ECO:0007669"/>
    <property type="project" value="UniProtKB-KW"/>
</dbReference>
<evidence type="ECO:0000256" key="4">
    <source>
        <dbReference type="ARBA" id="ARBA00022771"/>
    </source>
</evidence>
<evidence type="ECO:0000259" key="7">
    <source>
        <dbReference type="Pfam" id="PF04082"/>
    </source>
</evidence>
<evidence type="ECO:0000313" key="9">
    <source>
        <dbReference type="Proteomes" id="UP000722485"/>
    </source>
</evidence>
<dbReference type="PANTHER" id="PTHR40626:SF3">
    <property type="entry name" value="TRANSCRIPTION FACTOR WITH C2H2 AND ZN(2)-CYS(6) DNA BINDING DOMAIN (EUROFUNG)-RELATED"/>
    <property type="match status" value="1"/>
</dbReference>
<keyword evidence="3" id="KW-0677">Repeat</keyword>
<name>A0A9P5HJD1_9HYPO</name>
<dbReference type="OrthoDB" id="3945418at2759"/>
<evidence type="ECO:0000256" key="5">
    <source>
        <dbReference type="ARBA" id="ARBA00022833"/>
    </source>
</evidence>
<keyword evidence="6" id="KW-0539">Nucleus</keyword>
<dbReference type="Pfam" id="PF04082">
    <property type="entry name" value="Fungal_trans"/>
    <property type="match status" value="1"/>
</dbReference>
<comment type="caution">
    <text evidence="8">The sequence shown here is derived from an EMBL/GenBank/DDBJ whole genome shotgun (WGS) entry which is preliminary data.</text>
</comment>
<keyword evidence="9" id="KW-1185">Reference proteome</keyword>
<evidence type="ECO:0000313" key="8">
    <source>
        <dbReference type="EMBL" id="KAF7554812.1"/>
    </source>
</evidence>